<accession>A0AAD2DBB7</accession>
<sequence>MNYEEYDILDERKLKEPSEPIPEEKYLQFKYRVEEMSKKYPKRNLMLFQLGVATGYRTEDLVCLTVGEIKEALERGYFLIQEQKQFKSWKKKVANNRAYKGKRPPKRPAEIKKNLKKLLKEYIKNRNKSEYAFKSHKGNNYISAKSYSEFLADVAKDLGIEHIGGHSMRKTYAMRLYAATGDLEYVRKCLGHKSIETTKLYLGFTKKDREKAAEITDGKL</sequence>
<dbReference type="PANTHER" id="PTHR30349">
    <property type="entry name" value="PHAGE INTEGRASE-RELATED"/>
    <property type="match status" value="1"/>
</dbReference>
<dbReference type="PANTHER" id="PTHR30349:SF82">
    <property type="entry name" value="INTEGRASE_RECOMBINASE YOEC-RELATED"/>
    <property type="match status" value="1"/>
</dbReference>
<dbReference type="InterPro" id="IPR002104">
    <property type="entry name" value="Integrase_catalytic"/>
</dbReference>
<dbReference type="Pfam" id="PF00589">
    <property type="entry name" value="Phage_integrase"/>
    <property type="match status" value="1"/>
</dbReference>
<dbReference type="EMBL" id="CAMTCP010000011">
    <property type="protein sequence ID" value="CAI3539465.1"/>
    <property type="molecule type" value="Genomic_DNA"/>
</dbReference>
<evidence type="ECO:0000313" key="3">
    <source>
        <dbReference type="EMBL" id="CAI3539465.1"/>
    </source>
</evidence>
<evidence type="ECO:0000256" key="1">
    <source>
        <dbReference type="ARBA" id="ARBA00023172"/>
    </source>
</evidence>
<dbReference type="Gene3D" id="1.10.443.10">
    <property type="entry name" value="Intergrase catalytic core"/>
    <property type="match status" value="1"/>
</dbReference>
<feature type="domain" description="Tyr recombinase" evidence="2">
    <location>
        <begin position="16"/>
        <end position="214"/>
    </location>
</feature>
<proteinExistence type="predicted"/>
<dbReference type="GO" id="GO:0003677">
    <property type="term" value="F:DNA binding"/>
    <property type="evidence" value="ECO:0007669"/>
    <property type="project" value="InterPro"/>
</dbReference>
<reference evidence="3" key="1">
    <citation type="submission" date="2022-10" db="EMBL/GenBank/DDBJ databases">
        <authorList>
            <person name="Aires J."/>
            <person name="Mesa V."/>
        </authorList>
    </citation>
    <scope>NUCLEOTIDE SEQUENCE</scope>
    <source>
        <strain evidence="3">Clostridium neonatale JD116</strain>
    </source>
</reference>
<dbReference type="PROSITE" id="PS51898">
    <property type="entry name" value="TYR_RECOMBINASE"/>
    <property type="match status" value="1"/>
</dbReference>
<dbReference type="RefSeq" id="WP_230141502.1">
    <property type="nucleotide sequence ID" value="NZ_CAKJVF010000172.1"/>
</dbReference>
<dbReference type="GO" id="GO:0006310">
    <property type="term" value="P:DNA recombination"/>
    <property type="evidence" value="ECO:0007669"/>
    <property type="project" value="UniProtKB-KW"/>
</dbReference>
<dbReference type="SUPFAM" id="SSF56349">
    <property type="entry name" value="DNA breaking-rejoining enzymes"/>
    <property type="match status" value="1"/>
</dbReference>
<name>A0AAD2DBB7_9CLOT</name>
<evidence type="ECO:0000313" key="4">
    <source>
        <dbReference type="Proteomes" id="UP001189143"/>
    </source>
</evidence>
<dbReference type="AlphaFoldDB" id="A0AAD2DBB7"/>
<protein>
    <submittedName>
        <fullName evidence="3">Tyrosine recombinase XerC</fullName>
    </submittedName>
</protein>
<organism evidence="3 4">
    <name type="scientific">Clostridium neonatale</name>
    <dbReference type="NCBI Taxonomy" id="137838"/>
    <lineage>
        <taxon>Bacteria</taxon>
        <taxon>Bacillati</taxon>
        <taxon>Bacillota</taxon>
        <taxon>Clostridia</taxon>
        <taxon>Eubacteriales</taxon>
        <taxon>Clostridiaceae</taxon>
        <taxon>Clostridium</taxon>
    </lineage>
</organism>
<dbReference type="InterPro" id="IPR050090">
    <property type="entry name" value="Tyrosine_recombinase_XerCD"/>
</dbReference>
<dbReference type="InterPro" id="IPR013762">
    <property type="entry name" value="Integrase-like_cat_sf"/>
</dbReference>
<evidence type="ECO:0000259" key="2">
    <source>
        <dbReference type="PROSITE" id="PS51898"/>
    </source>
</evidence>
<gene>
    <name evidence="3" type="primary">xerC</name>
    <name evidence="3" type="ORF">CNEO2_100088</name>
</gene>
<comment type="caution">
    <text evidence="3">The sequence shown here is derived from an EMBL/GenBank/DDBJ whole genome shotgun (WGS) entry which is preliminary data.</text>
</comment>
<keyword evidence="1" id="KW-0233">DNA recombination</keyword>
<dbReference type="Proteomes" id="UP001189143">
    <property type="component" value="Unassembled WGS sequence"/>
</dbReference>
<dbReference type="GO" id="GO:0015074">
    <property type="term" value="P:DNA integration"/>
    <property type="evidence" value="ECO:0007669"/>
    <property type="project" value="InterPro"/>
</dbReference>
<dbReference type="InterPro" id="IPR011010">
    <property type="entry name" value="DNA_brk_join_enz"/>
</dbReference>